<dbReference type="Proteomes" id="UP001215280">
    <property type="component" value="Unassembled WGS sequence"/>
</dbReference>
<dbReference type="SUPFAM" id="SSF51445">
    <property type="entry name" value="(Trans)glycosidases"/>
    <property type="match status" value="1"/>
</dbReference>
<comment type="catalytic activity">
    <reaction evidence="1">
        <text>Random endo-hydrolysis of N-acetyl-beta-D-glucosaminide (1-&gt;4)-beta-linkages in chitin and chitodextrins.</text>
        <dbReference type="EC" id="3.2.1.14"/>
    </reaction>
</comment>
<keyword evidence="5" id="KW-0326">Glycosidase</keyword>
<dbReference type="InterPro" id="IPR001223">
    <property type="entry name" value="Glyco_hydro18_cat"/>
</dbReference>
<comment type="caution">
    <text evidence="9">The sequence shown here is derived from an EMBL/GenBank/DDBJ whole genome shotgun (WGS) entry which is preliminary data.</text>
</comment>
<dbReference type="PROSITE" id="PS51910">
    <property type="entry name" value="GH18_2"/>
    <property type="match status" value="1"/>
</dbReference>
<keyword evidence="4" id="KW-0119">Carbohydrate metabolism</keyword>
<dbReference type="PROSITE" id="PS01095">
    <property type="entry name" value="GH18_1"/>
    <property type="match status" value="1"/>
</dbReference>
<evidence type="ECO:0000256" key="1">
    <source>
        <dbReference type="ARBA" id="ARBA00000822"/>
    </source>
</evidence>
<dbReference type="AlphaFoldDB" id="A0AAD7JLQ6"/>
<keyword evidence="6" id="KW-0624">Polysaccharide degradation</keyword>
<evidence type="ECO:0000256" key="3">
    <source>
        <dbReference type="ARBA" id="ARBA00023024"/>
    </source>
</evidence>
<organism evidence="9 10">
    <name type="scientific">Mycena maculata</name>
    <dbReference type="NCBI Taxonomy" id="230809"/>
    <lineage>
        <taxon>Eukaryota</taxon>
        <taxon>Fungi</taxon>
        <taxon>Dikarya</taxon>
        <taxon>Basidiomycota</taxon>
        <taxon>Agaricomycotina</taxon>
        <taxon>Agaricomycetes</taxon>
        <taxon>Agaricomycetidae</taxon>
        <taxon>Agaricales</taxon>
        <taxon>Marasmiineae</taxon>
        <taxon>Mycenaceae</taxon>
        <taxon>Mycena</taxon>
    </lineage>
</organism>
<evidence type="ECO:0000256" key="5">
    <source>
        <dbReference type="ARBA" id="ARBA00023295"/>
    </source>
</evidence>
<dbReference type="GO" id="GO:0008843">
    <property type="term" value="F:endochitinase activity"/>
    <property type="evidence" value="ECO:0007669"/>
    <property type="project" value="UniProtKB-EC"/>
</dbReference>
<keyword evidence="2 9" id="KW-0378">Hydrolase</keyword>
<feature type="chain" id="PRO_5041943532" evidence="7">
    <location>
        <begin position="25"/>
        <end position="331"/>
    </location>
</feature>
<reference evidence="9" key="1">
    <citation type="submission" date="2023-03" db="EMBL/GenBank/DDBJ databases">
        <title>Massive genome expansion in bonnet fungi (Mycena s.s.) driven by repeated elements and novel gene families across ecological guilds.</title>
        <authorList>
            <consortium name="Lawrence Berkeley National Laboratory"/>
            <person name="Harder C.B."/>
            <person name="Miyauchi S."/>
            <person name="Viragh M."/>
            <person name="Kuo A."/>
            <person name="Thoen E."/>
            <person name="Andreopoulos B."/>
            <person name="Lu D."/>
            <person name="Skrede I."/>
            <person name="Drula E."/>
            <person name="Henrissat B."/>
            <person name="Morin E."/>
            <person name="Kohler A."/>
            <person name="Barry K."/>
            <person name="LaButti K."/>
            <person name="Morin E."/>
            <person name="Salamov A."/>
            <person name="Lipzen A."/>
            <person name="Mereny Z."/>
            <person name="Hegedus B."/>
            <person name="Baldrian P."/>
            <person name="Stursova M."/>
            <person name="Weitz H."/>
            <person name="Taylor A."/>
            <person name="Grigoriev I.V."/>
            <person name="Nagy L.G."/>
            <person name="Martin F."/>
            <person name="Kauserud H."/>
        </authorList>
    </citation>
    <scope>NUCLEOTIDE SEQUENCE</scope>
    <source>
        <strain evidence="9">CBHHK188m</strain>
    </source>
</reference>
<dbReference type="GO" id="GO:0000272">
    <property type="term" value="P:polysaccharide catabolic process"/>
    <property type="evidence" value="ECO:0007669"/>
    <property type="project" value="UniProtKB-KW"/>
</dbReference>
<feature type="domain" description="GH18" evidence="8">
    <location>
        <begin position="51"/>
        <end position="331"/>
    </location>
</feature>
<dbReference type="CDD" id="cd00598">
    <property type="entry name" value="GH18_chitinase-like"/>
    <property type="match status" value="1"/>
</dbReference>
<evidence type="ECO:0000256" key="2">
    <source>
        <dbReference type="ARBA" id="ARBA00022801"/>
    </source>
</evidence>
<dbReference type="Gene3D" id="3.20.20.80">
    <property type="entry name" value="Glycosidases"/>
    <property type="match status" value="1"/>
</dbReference>
<keyword evidence="3" id="KW-0146">Chitin degradation</keyword>
<gene>
    <name evidence="9" type="ORF">DFH07DRAFT_1015283</name>
</gene>
<dbReference type="InterPro" id="IPR001579">
    <property type="entry name" value="Glyco_hydro_18_chit_AS"/>
</dbReference>
<evidence type="ECO:0000256" key="6">
    <source>
        <dbReference type="ARBA" id="ARBA00023326"/>
    </source>
</evidence>
<sequence length="331" mass="35130">MLSLSLTRLIAISTLFLSSTRVNSVAVNTTIFDGLDEQARDILARATPAAPHWLIYSDQFVSGVTGPPAVADVAGFNVFALAFLLTEGAFDKAEEWTQLTAAERASVKAQYAAAGIQLIVSVFGSTDVPTSSGDDPIATANTMAAWVIEFDLDGIDVDYEDFNAFDAGTGAAEEWVISFTTQLRTLLPQGTYILTHAPVAPWFAPGIWGGGGYLRINSAVGSMIDWYNVQFYNQGATEYTTCAGLLTESSSTWPETALFQIAASGVPLDKLVIGKPGTSSEASNGFMSASTLATCLQTAKAQGWDAGAMVWEYPGANAAWIETVRSLSFPV</sequence>
<evidence type="ECO:0000259" key="8">
    <source>
        <dbReference type="PROSITE" id="PS51910"/>
    </source>
</evidence>
<feature type="signal peptide" evidence="7">
    <location>
        <begin position="1"/>
        <end position="24"/>
    </location>
</feature>
<evidence type="ECO:0000256" key="4">
    <source>
        <dbReference type="ARBA" id="ARBA00023277"/>
    </source>
</evidence>
<evidence type="ECO:0000313" key="9">
    <source>
        <dbReference type="EMBL" id="KAJ7765495.1"/>
    </source>
</evidence>
<evidence type="ECO:0000313" key="10">
    <source>
        <dbReference type="Proteomes" id="UP001215280"/>
    </source>
</evidence>
<evidence type="ECO:0000256" key="7">
    <source>
        <dbReference type="SAM" id="SignalP"/>
    </source>
</evidence>
<dbReference type="EMBL" id="JARJLG010000035">
    <property type="protein sequence ID" value="KAJ7765495.1"/>
    <property type="molecule type" value="Genomic_DNA"/>
</dbReference>
<dbReference type="InterPro" id="IPR017853">
    <property type="entry name" value="GH"/>
</dbReference>
<protein>
    <submittedName>
        <fullName evidence="9">Glycoside hydrolase family 18 protein</fullName>
    </submittedName>
</protein>
<dbReference type="GO" id="GO:0006032">
    <property type="term" value="P:chitin catabolic process"/>
    <property type="evidence" value="ECO:0007669"/>
    <property type="project" value="UniProtKB-KW"/>
</dbReference>
<keyword evidence="10" id="KW-1185">Reference proteome</keyword>
<accession>A0AAD7JLQ6</accession>
<name>A0AAD7JLQ6_9AGAR</name>
<proteinExistence type="predicted"/>
<keyword evidence="7" id="KW-0732">Signal</keyword>